<keyword evidence="3" id="KW-1185">Reference proteome</keyword>
<protein>
    <submittedName>
        <fullName evidence="2">Uncharacterized protein</fullName>
    </submittedName>
</protein>
<name>A0A2G5V6Y6_9PELO</name>
<evidence type="ECO:0000313" key="3">
    <source>
        <dbReference type="Proteomes" id="UP000230233"/>
    </source>
</evidence>
<proteinExistence type="predicted"/>
<accession>A0A2G5V6Y6</accession>
<evidence type="ECO:0000256" key="1">
    <source>
        <dbReference type="SAM" id="MobiDB-lite"/>
    </source>
</evidence>
<gene>
    <name evidence="2" type="primary">Cnig_chr_II.g6887</name>
    <name evidence="2" type="ORF">B9Z55_006887</name>
</gene>
<dbReference type="EMBL" id="PDUG01000002">
    <property type="protein sequence ID" value="PIC47574.1"/>
    <property type="molecule type" value="Genomic_DNA"/>
</dbReference>
<organism evidence="2 3">
    <name type="scientific">Caenorhabditis nigoni</name>
    <dbReference type="NCBI Taxonomy" id="1611254"/>
    <lineage>
        <taxon>Eukaryota</taxon>
        <taxon>Metazoa</taxon>
        <taxon>Ecdysozoa</taxon>
        <taxon>Nematoda</taxon>
        <taxon>Chromadorea</taxon>
        <taxon>Rhabditida</taxon>
        <taxon>Rhabditina</taxon>
        <taxon>Rhabditomorpha</taxon>
        <taxon>Rhabditoidea</taxon>
        <taxon>Rhabditidae</taxon>
        <taxon>Peloderinae</taxon>
        <taxon>Caenorhabditis</taxon>
    </lineage>
</organism>
<feature type="compositionally biased region" description="Basic residues" evidence="1">
    <location>
        <begin position="237"/>
        <end position="250"/>
    </location>
</feature>
<feature type="compositionally biased region" description="Low complexity" evidence="1">
    <location>
        <begin position="111"/>
        <end position="127"/>
    </location>
</feature>
<dbReference type="OrthoDB" id="10470452at2759"/>
<feature type="compositionally biased region" description="Basic and acidic residues" evidence="1">
    <location>
        <begin position="288"/>
        <end position="302"/>
    </location>
</feature>
<sequence length="310" mass="34468">MGDLEDVKVSPNLLEDAKDACRKRIMAILEFSKGGPLGGDENCGIHVLDGNQLRQINEWRNPNFPSEDSTSEAPDESASSEQDYEEAAPAELAPAEADQEETAPSPSNIRPETPTSKAPAEPASAEQAPDETTQEEPATAPAYGPNAVLKKEIPEWIKKHEVHEEDLRSHQYIKQIRVAREYEKVVDKDQGKSHSDEGRLLVQGKKEDRNDDKKEEAEMMNEKKVDQEPGTSGTPQRNRKKADRNKNKKKKDQEAGTPGSTQKKKPRTEHALLMAMDFGPKAGGSLGDIRRRMGTERTENAKKVARRSCH</sequence>
<feature type="region of interest" description="Disordered" evidence="1">
    <location>
        <begin position="56"/>
        <end position="147"/>
    </location>
</feature>
<dbReference type="Proteomes" id="UP000230233">
    <property type="component" value="Chromosome II"/>
</dbReference>
<dbReference type="AlphaFoldDB" id="A0A2G5V6Y6"/>
<feature type="compositionally biased region" description="Basic and acidic residues" evidence="1">
    <location>
        <begin position="183"/>
        <end position="227"/>
    </location>
</feature>
<comment type="caution">
    <text evidence="2">The sequence shown here is derived from an EMBL/GenBank/DDBJ whole genome shotgun (WGS) entry which is preliminary data.</text>
</comment>
<reference evidence="3" key="1">
    <citation type="submission" date="2017-10" db="EMBL/GenBank/DDBJ databases">
        <title>Rapid genome shrinkage in a self-fertile nematode reveals novel sperm competition proteins.</title>
        <authorList>
            <person name="Yin D."/>
            <person name="Schwarz E.M."/>
            <person name="Thomas C.G."/>
            <person name="Felde R.L."/>
            <person name="Korf I.F."/>
            <person name="Cutter A.D."/>
            <person name="Schartner C.M."/>
            <person name="Ralston E.J."/>
            <person name="Meyer B.J."/>
            <person name="Haag E.S."/>
        </authorList>
    </citation>
    <scope>NUCLEOTIDE SEQUENCE [LARGE SCALE GENOMIC DNA]</scope>
    <source>
        <strain evidence="3">JU1422</strain>
    </source>
</reference>
<feature type="region of interest" description="Disordered" evidence="1">
    <location>
        <begin position="183"/>
        <end position="310"/>
    </location>
</feature>
<evidence type="ECO:0000313" key="2">
    <source>
        <dbReference type="EMBL" id="PIC47574.1"/>
    </source>
</evidence>
<feature type="compositionally biased region" description="Polar residues" evidence="1">
    <location>
        <begin position="56"/>
        <end position="68"/>
    </location>
</feature>